<evidence type="ECO:0000259" key="1">
    <source>
        <dbReference type="PROSITE" id="PS50943"/>
    </source>
</evidence>
<dbReference type="EMBL" id="FNVT01000001">
    <property type="protein sequence ID" value="SEF56718.1"/>
    <property type="molecule type" value="Genomic_DNA"/>
</dbReference>
<dbReference type="Gene3D" id="3.30.450.180">
    <property type="match status" value="1"/>
</dbReference>
<dbReference type="GO" id="GO:0003677">
    <property type="term" value="F:DNA binding"/>
    <property type="evidence" value="ECO:0007669"/>
    <property type="project" value="InterPro"/>
</dbReference>
<organism evidence="2 3">
    <name type="scientific">Nonomuraea solani</name>
    <dbReference type="NCBI Taxonomy" id="1144553"/>
    <lineage>
        <taxon>Bacteria</taxon>
        <taxon>Bacillati</taxon>
        <taxon>Actinomycetota</taxon>
        <taxon>Actinomycetes</taxon>
        <taxon>Streptosporangiales</taxon>
        <taxon>Streptosporangiaceae</taxon>
        <taxon>Nonomuraea</taxon>
    </lineage>
</organism>
<dbReference type="Gene3D" id="1.10.260.40">
    <property type="entry name" value="lambda repressor-like DNA-binding domains"/>
    <property type="match status" value="1"/>
</dbReference>
<dbReference type="Proteomes" id="UP000236732">
    <property type="component" value="Unassembled WGS sequence"/>
</dbReference>
<dbReference type="Pfam" id="PF13560">
    <property type="entry name" value="HTH_31"/>
    <property type="match status" value="1"/>
</dbReference>
<accession>A0A1H5T3I9</accession>
<keyword evidence="3" id="KW-1185">Reference proteome</keyword>
<dbReference type="InterPro" id="IPR010982">
    <property type="entry name" value="Lambda_DNA-bd_dom_sf"/>
</dbReference>
<dbReference type="SMART" id="SM00530">
    <property type="entry name" value="HTH_XRE"/>
    <property type="match status" value="1"/>
</dbReference>
<evidence type="ECO:0000313" key="2">
    <source>
        <dbReference type="EMBL" id="SEF56718.1"/>
    </source>
</evidence>
<proteinExistence type="predicted"/>
<dbReference type="PROSITE" id="PS50943">
    <property type="entry name" value="HTH_CROC1"/>
    <property type="match status" value="1"/>
</dbReference>
<dbReference type="PANTHER" id="PTHR35010">
    <property type="entry name" value="BLL4672 PROTEIN-RELATED"/>
    <property type="match status" value="1"/>
</dbReference>
<sequence length="308" mass="34658">MNRVDSNREQIRGFLISRRAKITPERAGLPAGGRRRVPGLRREEVAVLAGVSTEWYTRLEKGHVSGVSDDVLEAVARALQLTEEERIHLFDLARAARPARRAPSRRKEVEVPRPVHWLLDSMTMSAAFVRNGRLDIVAINPLGRALFAPMYDSDTTDERGRANFARYYFLDPGSHHFFVDWDDGADVTAALLRAEAGREPHDRALRELVGELSTLSSEFRTRWAAHDVRIRHEGVKSLQHPEVGRLELTYLSLDLPTAHRTVRNLTAYTAEPGTVAEDRLKLLASWAATLGRRQDAEAPHTEQGGRPE</sequence>
<evidence type="ECO:0000313" key="3">
    <source>
        <dbReference type="Proteomes" id="UP000236732"/>
    </source>
</evidence>
<dbReference type="Pfam" id="PF17765">
    <property type="entry name" value="MLTR_LBD"/>
    <property type="match status" value="1"/>
</dbReference>
<dbReference type="PANTHER" id="PTHR35010:SF2">
    <property type="entry name" value="BLL4672 PROTEIN"/>
    <property type="match status" value="1"/>
</dbReference>
<reference evidence="2 3" key="1">
    <citation type="submission" date="2016-10" db="EMBL/GenBank/DDBJ databases">
        <authorList>
            <person name="de Groot N.N."/>
        </authorList>
    </citation>
    <scope>NUCLEOTIDE SEQUENCE [LARGE SCALE GENOMIC DNA]</scope>
    <source>
        <strain evidence="2 3">CGMCC 4.7037</strain>
    </source>
</reference>
<gene>
    <name evidence="2" type="ORF">SAMN05444920_10188</name>
</gene>
<feature type="domain" description="HTH cro/C1-type" evidence="1">
    <location>
        <begin position="39"/>
        <end position="86"/>
    </location>
</feature>
<dbReference type="InterPro" id="IPR001387">
    <property type="entry name" value="Cro/C1-type_HTH"/>
</dbReference>
<dbReference type="CDD" id="cd00093">
    <property type="entry name" value="HTH_XRE"/>
    <property type="match status" value="1"/>
</dbReference>
<dbReference type="AlphaFoldDB" id="A0A1H5T3I9"/>
<name>A0A1H5T3I9_9ACTN</name>
<protein>
    <submittedName>
        <fullName evidence="2">Helix-turn-helix domain-containing protein</fullName>
    </submittedName>
</protein>
<dbReference type="InterPro" id="IPR041413">
    <property type="entry name" value="MLTR_LBD"/>
</dbReference>
<dbReference type="SUPFAM" id="SSF47413">
    <property type="entry name" value="lambda repressor-like DNA-binding domains"/>
    <property type="match status" value="1"/>
</dbReference>